<name>A0A2W5BEC8_9CORY</name>
<reference evidence="2 3" key="1">
    <citation type="submission" date="2017-11" db="EMBL/GenBank/DDBJ databases">
        <title>Infants hospitalized years apart are colonized by the same room-sourced microbial strains.</title>
        <authorList>
            <person name="Brooks B."/>
            <person name="Olm M.R."/>
            <person name="Firek B.A."/>
            <person name="Baker R."/>
            <person name="Thomas B.C."/>
            <person name="Morowitz M.J."/>
            <person name="Banfield J.F."/>
        </authorList>
    </citation>
    <scope>NUCLEOTIDE SEQUENCE [LARGE SCALE GENOMIC DNA]</scope>
    <source>
        <strain evidence="2">S2_012_000_R3_87</strain>
    </source>
</reference>
<dbReference type="AlphaFoldDB" id="A0A2W5BEC8"/>
<accession>A0A2W5BEC8</accession>
<proteinExistence type="predicted"/>
<protein>
    <submittedName>
        <fullName evidence="2">Uncharacterized protein</fullName>
    </submittedName>
</protein>
<evidence type="ECO:0000313" key="2">
    <source>
        <dbReference type="EMBL" id="PZP03778.1"/>
    </source>
</evidence>
<gene>
    <name evidence="2" type="ORF">DI609_00365</name>
</gene>
<dbReference type="Proteomes" id="UP000249451">
    <property type="component" value="Unassembled WGS sequence"/>
</dbReference>
<evidence type="ECO:0000313" key="3">
    <source>
        <dbReference type="Proteomes" id="UP000249451"/>
    </source>
</evidence>
<sequence length="218" mass="25538">MAGPDYLTKAAIKKERGWTEGAITKFLGDPDKLGSNPYSSKTPSHLYLLSRVKKTERTAQFKEWRAKSETRRSAARKAANTRKEKTLRKVRSRLDEIQLHPQARGLSKKRLRKLAVASYEDLEMERNWDEPRIVDKDAPATFIHRIEVNFLRHEATMYDEELEEYAGSTGVREAVDMVRERVYEVIADEYPHLKKECERQLAERRATEEWIEEQRMNG</sequence>
<organism evidence="2 3">
    <name type="scientific">Corynebacterium urealyticum</name>
    <dbReference type="NCBI Taxonomy" id="43771"/>
    <lineage>
        <taxon>Bacteria</taxon>
        <taxon>Bacillati</taxon>
        <taxon>Actinomycetota</taxon>
        <taxon>Actinomycetes</taxon>
        <taxon>Mycobacteriales</taxon>
        <taxon>Corynebacteriaceae</taxon>
        <taxon>Corynebacterium</taxon>
    </lineage>
</organism>
<comment type="caution">
    <text evidence="2">The sequence shown here is derived from an EMBL/GenBank/DDBJ whole genome shotgun (WGS) entry which is preliminary data.</text>
</comment>
<evidence type="ECO:0000256" key="1">
    <source>
        <dbReference type="SAM" id="MobiDB-lite"/>
    </source>
</evidence>
<feature type="compositionally biased region" description="Basic and acidic residues" evidence="1">
    <location>
        <begin position="60"/>
        <end position="72"/>
    </location>
</feature>
<feature type="region of interest" description="Disordered" evidence="1">
    <location>
        <begin position="60"/>
        <end position="85"/>
    </location>
</feature>
<dbReference type="EMBL" id="QFNY01000004">
    <property type="protein sequence ID" value="PZP03778.1"/>
    <property type="molecule type" value="Genomic_DNA"/>
</dbReference>